<sequence length="126" mass="14117">MLVALVCFEQMIHLTSFKVELGFLGNQTFNLLLKGKLQSENQVQTPIGVIKHHKTTINPLFYFTPLTLPCAAVFNQFHYMVQSQFLLIHPGYLFNEFPFNIGRNSPAQVGKGPSALCIGCNSATRE</sequence>
<gene>
    <name evidence="1" type="ORF">GDO86_010655</name>
</gene>
<comment type="caution">
    <text evidence="1">The sequence shown here is derived from an EMBL/GenBank/DDBJ whole genome shotgun (WGS) entry which is preliminary data.</text>
</comment>
<evidence type="ECO:0000313" key="2">
    <source>
        <dbReference type="Proteomes" id="UP000812440"/>
    </source>
</evidence>
<dbReference type="Proteomes" id="UP000812440">
    <property type="component" value="Chromosome 6"/>
</dbReference>
<organism evidence="1 2">
    <name type="scientific">Hymenochirus boettgeri</name>
    <name type="common">Congo dwarf clawed frog</name>
    <dbReference type="NCBI Taxonomy" id="247094"/>
    <lineage>
        <taxon>Eukaryota</taxon>
        <taxon>Metazoa</taxon>
        <taxon>Chordata</taxon>
        <taxon>Craniata</taxon>
        <taxon>Vertebrata</taxon>
        <taxon>Euteleostomi</taxon>
        <taxon>Amphibia</taxon>
        <taxon>Batrachia</taxon>
        <taxon>Anura</taxon>
        <taxon>Pipoidea</taxon>
        <taxon>Pipidae</taxon>
        <taxon>Pipinae</taxon>
        <taxon>Hymenochirus</taxon>
    </lineage>
</organism>
<reference evidence="1" key="1">
    <citation type="thesis" date="2020" institute="ProQuest LLC" country="789 East Eisenhower Parkway, Ann Arbor, MI, USA">
        <title>Comparative Genomics and Chromosome Evolution.</title>
        <authorList>
            <person name="Mudd A.B."/>
        </authorList>
    </citation>
    <scope>NUCLEOTIDE SEQUENCE</scope>
    <source>
        <strain evidence="1">Female2</strain>
        <tissue evidence="1">Blood</tissue>
    </source>
</reference>
<accession>A0A8T2J8H2</accession>
<name>A0A8T2J8H2_9PIPI</name>
<keyword evidence="2" id="KW-1185">Reference proteome</keyword>
<protein>
    <submittedName>
        <fullName evidence="1">Uncharacterized protein</fullName>
    </submittedName>
</protein>
<dbReference type="AlphaFoldDB" id="A0A8T2J8H2"/>
<dbReference type="EMBL" id="JAACNH010000005">
    <property type="protein sequence ID" value="KAG8441555.1"/>
    <property type="molecule type" value="Genomic_DNA"/>
</dbReference>
<evidence type="ECO:0000313" key="1">
    <source>
        <dbReference type="EMBL" id="KAG8441555.1"/>
    </source>
</evidence>
<proteinExistence type="predicted"/>